<keyword evidence="10 24" id="KW-0732">Signal</keyword>
<dbReference type="Pfam" id="PF00954">
    <property type="entry name" value="S_locus_glycop"/>
    <property type="match status" value="1"/>
</dbReference>
<feature type="compositionally biased region" description="Polar residues" evidence="22">
    <location>
        <begin position="944"/>
        <end position="969"/>
    </location>
</feature>
<evidence type="ECO:0000256" key="22">
    <source>
        <dbReference type="SAM" id="MobiDB-lite"/>
    </source>
</evidence>
<accession>A0A2Z6M8M8</accession>
<reference evidence="30" key="1">
    <citation type="journal article" date="2017" name="Front. Plant Sci.">
        <title>Climate Clever Clovers: New Paradigm to Reduce the Environmental Footprint of Ruminants by Breeding Low Methanogenic Forages Utilizing Haplotype Variation.</title>
        <authorList>
            <person name="Kaur P."/>
            <person name="Appels R."/>
            <person name="Bayer P.E."/>
            <person name="Keeble-Gagnere G."/>
            <person name="Wang J."/>
            <person name="Hirakawa H."/>
            <person name="Shirasawa K."/>
            <person name="Vercoe P."/>
            <person name="Stefanova K."/>
            <person name="Durmic Z."/>
            <person name="Nichols P."/>
            <person name="Revell C."/>
            <person name="Isobe S.N."/>
            <person name="Edwards D."/>
            <person name="Erskine W."/>
        </authorList>
    </citation>
    <scope>NUCLEOTIDE SEQUENCE [LARGE SCALE GENOMIC DNA]</scope>
    <source>
        <strain evidence="30">cv. Daliak</strain>
    </source>
</reference>
<dbReference type="PANTHER" id="PTHR32444:SF183">
    <property type="entry name" value="APPLE DOMAIN-CONTAINING PROTEIN"/>
    <property type="match status" value="1"/>
</dbReference>
<dbReference type="PANTHER" id="PTHR32444">
    <property type="entry name" value="BULB-TYPE LECTIN DOMAIN-CONTAINING PROTEIN"/>
    <property type="match status" value="1"/>
</dbReference>
<evidence type="ECO:0000256" key="1">
    <source>
        <dbReference type="ARBA" id="ARBA00004251"/>
    </source>
</evidence>
<dbReference type="GO" id="GO:0004674">
    <property type="term" value="F:protein serine/threonine kinase activity"/>
    <property type="evidence" value="ECO:0007669"/>
    <property type="project" value="UniProtKB-KW"/>
</dbReference>
<dbReference type="Gene3D" id="3.30.200.20">
    <property type="entry name" value="Phosphorylase Kinase, domain 1"/>
    <property type="match status" value="1"/>
</dbReference>
<evidence type="ECO:0000259" key="27">
    <source>
        <dbReference type="PROSITE" id="PS50927"/>
    </source>
</evidence>
<feature type="domain" description="Bulb-type lectin" evidence="27">
    <location>
        <begin position="24"/>
        <end position="148"/>
    </location>
</feature>
<evidence type="ECO:0000256" key="4">
    <source>
        <dbReference type="ARBA" id="ARBA00012513"/>
    </source>
</evidence>
<keyword evidence="8" id="KW-0808">Transferase</keyword>
<keyword evidence="5" id="KW-1003">Cell membrane</keyword>
<dbReference type="SMART" id="SM00108">
    <property type="entry name" value="B_lectin"/>
    <property type="match status" value="1"/>
</dbReference>
<dbReference type="Proteomes" id="UP000242715">
    <property type="component" value="Unassembled WGS sequence"/>
</dbReference>
<keyword evidence="15 23" id="KW-0472">Membrane</keyword>
<evidence type="ECO:0000256" key="19">
    <source>
        <dbReference type="ARBA" id="ARBA00047899"/>
    </source>
</evidence>
<dbReference type="SMART" id="SM00220">
    <property type="entry name" value="S_TKc"/>
    <property type="match status" value="1"/>
</dbReference>
<feature type="transmembrane region" description="Helical" evidence="23">
    <location>
        <begin position="439"/>
        <end position="461"/>
    </location>
</feature>
<feature type="compositionally biased region" description="Polar residues" evidence="22">
    <location>
        <begin position="1037"/>
        <end position="1048"/>
    </location>
</feature>
<evidence type="ECO:0000256" key="10">
    <source>
        <dbReference type="ARBA" id="ARBA00022729"/>
    </source>
</evidence>
<dbReference type="GO" id="GO:0048544">
    <property type="term" value="P:recognition of pollen"/>
    <property type="evidence" value="ECO:0007669"/>
    <property type="project" value="InterPro"/>
</dbReference>
<feature type="region of interest" description="Disordered" evidence="22">
    <location>
        <begin position="732"/>
        <end position="752"/>
    </location>
</feature>
<evidence type="ECO:0000256" key="18">
    <source>
        <dbReference type="ARBA" id="ARBA00023180"/>
    </source>
</evidence>
<dbReference type="PROSITE" id="PS50026">
    <property type="entry name" value="EGF_3"/>
    <property type="match status" value="1"/>
</dbReference>
<dbReference type="GO" id="GO:0002229">
    <property type="term" value="P:defense response to oomycetes"/>
    <property type="evidence" value="ECO:0007669"/>
    <property type="project" value="UniProtKB-ARBA"/>
</dbReference>
<keyword evidence="30" id="KW-1185">Reference proteome</keyword>
<evidence type="ECO:0000256" key="21">
    <source>
        <dbReference type="PROSITE-ProRule" id="PRU00076"/>
    </source>
</evidence>
<dbReference type="PROSITE" id="PS00108">
    <property type="entry name" value="PROTEIN_KINASE_ST"/>
    <property type="match status" value="1"/>
</dbReference>
<evidence type="ECO:0000256" key="7">
    <source>
        <dbReference type="ARBA" id="ARBA00022553"/>
    </source>
</evidence>
<comment type="caution">
    <text evidence="21">Lacks conserved residue(s) required for the propagation of feature annotation.</text>
</comment>
<evidence type="ECO:0000256" key="12">
    <source>
        <dbReference type="ARBA" id="ARBA00022777"/>
    </source>
</evidence>
<dbReference type="GO" id="GO:0005524">
    <property type="term" value="F:ATP binding"/>
    <property type="evidence" value="ECO:0007669"/>
    <property type="project" value="UniProtKB-KW"/>
</dbReference>
<evidence type="ECO:0000256" key="3">
    <source>
        <dbReference type="ARBA" id="ARBA00010217"/>
    </source>
</evidence>
<keyword evidence="9 23" id="KW-0812">Transmembrane</keyword>
<gene>
    <name evidence="29" type="ORF">TSUD_372330</name>
</gene>
<feature type="domain" description="Apple" evidence="28">
    <location>
        <begin position="339"/>
        <end position="422"/>
    </location>
</feature>
<evidence type="ECO:0000256" key="6">
    <source>
        <dbReference type="ARBA" id="ARBA00022527"/>
    </source>
</evidence>
<dbReference type="Pfam" id="PF14223">
    <property type="entry name" value="Retrotran_gag_2"/>
    <property type="match status" value="1"/>
</dbReference>
<keyword evidence="13" id="KW-0067">ATP-binding</keyword>
<feature type="region of interest" description="Disordered" evidence="22">
    <location>
        <begin position="944"/>
        <end position="1008"/>
    </location>
</feature>
<feature type="compositionally biased region" description="Low complexity" evidence="22">
    <location>
        <begin position="732"/>
        <end position="744"/>
    </location>
</feature>
<dbReference type="PROSITE" id="PS50927">
    <property type="entry name" value="BULB_LECTIN"/>
    <property type="match status" value="1"/>
</dbReference>
<feature type="chain" id="PRO_5016465896" description="non-specific serine/threonine protein kinase" evidence="24">
    <location>
        <begin position="24"/>
        <end position="1306"/>
    </location>
</feature>
<dbReference type="SUPFAM" id="SSF56112">
    <property type="entry name" value="Protein kinase-like (PK-like)"/>
    <property type="match status" value="1"/>
</dbReference>
<dbReference type="OrthoDB" id="785331at2759"/>
<dbReference type="PROSITE" id="PS50948">
    <property type="entry name" value="PAN"/>
    <property type="match status" value="1"/>
</dbReference>
<dbReference type="InterPro" id="IPR011009">
    <property type="entry name" value="Kinase-like_dom_sf"/>
</dbReference>
<proteinExistence type="inferred from homology"/>
<dbReference type="Pfam" id="PF01453">
    <property type="entry name" value="B_lectin"/>
    <property type="match status" value="1"/>
</dbReference>
<evidence type="ECO:0000256" key="11">
    <source>
        <dbReference type="ARBA" id="ARBA00022741"/>
    </source>
</evidence>
<feature type="compositionally biased region" description="Pro residues" evidence="22">
    <location>
        <begin position="1051"/>
        <end position="1060"/>
    </location>
</feature>
<evidence type="ECO:0000256" key="13">
    <source>
        <dbReference type="ARBA" id="ARBA00022840"/>
    </source>
</evidence>
<feature type="region of interest" description="Disordered" evidence="22">
    <location>
        <begin position="1232"/>
        <end position="1290"/>
    </location>
</feature>
<evidence type="ECO:0000256" key="9">
    <source>
        <dbReference type="ARBA" id="ARBA00022692"/>
    </source>
</evidence>
<feature type="domain" description="EGF-like" evidence="26">
    <location>
        <begin position="283"/>
        <end position="320"/>
    </location>
</feature>
<feature type="region of interest" description="Disordered" evidence="22">
    <location>
        <begin position="1037"/>
        <end position="1060"/>
    </location>
</feature>
<evidence type="ECO:0000313" key="30">
    <source>
        <dbReference type="Proteomes" id="UP000242715"/>
    </source>
</evidence>
<feature type="domain" description="Protein kinase" evidence="25">
    <location>
        <begin position="505"/>
        <end position="870"/>
    </location>
</feature>
<dbReference type="Gene3D" id="2.90.10.10">
    <property type="entry name" value="Bulb-type lectin domain"/>
    <property type="match status" value="1"/>
</dbReference>
<evidence type="ECO:0000256" key="20">
    <source>
        <dbReference type="ARBA" id="ARBA00048679"/>
    </source>
</evidence>
<dbReference type="Gene3D" id="1.10.510.10">
    <property type="entry name" value="Transferase(Phosphotransferase) domain 1"/>
    <property type="match status" value="1"/>
</dbReference>
<keyword evidence="21" id="KW-0245">EGF-like domain</keyword>
<keyword evidence="14 23" id="KW-1133">Transmembrane helix</keyword>
<dbReference type="FunFam" id="3.50.4.10:FF:000002">
    <property type="entry name" value="G-type lectin S-receptor-like serine/threonine-protein kinase"/>
    <property type="match status" value="1"/>
</dbReference>
<dbReference type="InterPro" id="IPR000858">
    <property type="entry name" value="S_locus_glycoprot_dom"/>
</dbReference>
<evidence type="ECO:0000256" key="16">
    <source>
        <dbReference type="ARBA" id="ARBA00023157"/>
    </source>
</evidence>
<dbReference type="InterPro" id="IPR000742">
    <property type="entry name" value="EGF"/>
</dbReference>
<dbReference type="PROSITE" id="PS50011">
    <property type="entry name" value="PROTEIN_KINASE_DOM"/>
    <property type="match status" value="1"/>
</dbReference>
<dbReference type="InterPro" id="IPR008271">
    <property type="entry name" value="Ser/Thr_kinase_AS"/>
</dbReference>
<dbReference type="CDD" id="cd01098">
    <property type="entry name" value="PAN_AP_plant"/>
    <property type="match status" value="1"/>
</dbReference>
<protein>
    <recommendedName>
        <fullName evidence="4">non-specific serine/threonine protein kinase</fullName>
        <ecNumber evidence="4">2.7.11.1</ecNumber>
    </recommendedName>
</protein>
<evidence type="ECO:0000256" key="8">
    <source>
        <dbReference type="ARBA" id="ARBA00022679"/>
    </source>
</evidence>
<dbReference type="FunFam" id="3.30.200.20:FF:000195">
    <property type="entry name" value="G-type lectin S-receptor-like serine/threonine-protein kinase"/>
    <property type="match status" value="1"/>
</dbReference>
<evidence type="ECO:0000256" key="17">
    <source>
        <dbReference type="ARBA" id="ARBA00023170"/>
    </source>
</evidence>
<keyword evidence="18" id="KW-0325">Glycoprotein</keyword>
<dbReference type="GO" id="GO:0005886">
    <property type="term" value="C:plasma membrane"/>
    <property type="evidence" value="ECO:0007669"/>
    <property type="project" value="UniProtKB-SubCell"/>
</dbReference>
<keyword evidence="16" id="KW-1015">Disulfide bond</keyword>
<dbReference type="SMART" id="SM00473">
    <property type="entry name" value="PAN_AP"/>
    <property type="match status" value="1"/>
</dbReference>
<sequence>MMDSITVLFCLFFLCSYIRTSTSLDTLSLNQFIKDGETLVSANGTFEMGFFTPGNSKGRYLGIWYKKLTPLTALWVANRETPVYNNSGVLKLNENGVLVILNGANTTVWSSNVSNRVVVGNSITAQFLETGNLVLKNGKDNIVWQSFDYPTDTLMPGMKIGWNLVTGLNMMQTSWKSTDDPAKGEYSSGIDIRGYPQAIIWKGSVIRLRIGSWNGRAFTGYPTQPLKEKQRFKFVITDKEVYHSFEVVDSSIICTYKLSILGNLQALCWTSQSSSRIIIYTGAEDSCDNYAMCGGNSICNMDGNVPKCECLKGYVPKFPEQWNISYWSNGCIPIIISVCGNNNSSGFFRYREMKLPDTSSSWYNKTMNLVECQKTCMKNCSCTAYANLDIRNGGSGCLLWFGDLVDMRVFSQWGQDLYIRVPSSELDYVDALGSEKKRLMWIILGLITVGFFTCACIMIFIRKVAQRGYRLAPFQKRKLYCRLRKEDMDLPIFDFSVLVKATNNFSSVNKLGEGGFGPVYKGTLVEGKEVAIKRHSKVSDQGLEEFQNEIVLIAKLQHRNLVKLLGCSSHKEEMLLIYEYMPNKSLDYFIFDETRSKLLAWTHRSKIIVGIAKGLLYLHQDSRLRIIHRDLKTSNILLDAHMNPKISDFGLARLFGGDQIEAKTRKMVGTYGYMPPEYAVHGRYSMKSDVFSFGVIVLEIISGNKIKGFYDPTHSLNLLGYFDAGPFMVAPSSPTPSMASPKPSNDAGTLNPPPLHSFREDESIYKTDLNFTLHITEKLTESNFHLRRQQVDPYINVHGLDDLLSAHEIPPQFLNDMDRATAMLNPAVRSFHTFINNFGAKARQLRVELRSTTLENRTVKEYLLQIRALIDNLASIGDLVPLSQHIDIILEGLPSEFDSIISVVESKFESIDMEEVEALILAHESRLDKSKKKTIADAASINIAQQPHTNSPSNDHTNDQSQLSGNSYGPESAKPGFENSRYGPYYGGNRGRGGRNNRGRGRFSQGRSNFNNNTQCQICFKANHTALECWHRNNPQIQPSNPSANQGYHQAPPPGYPTPPNSYPSALIANAPSTSHPPPWYPDSGASYHVTGDANNIQEPSAFAGSEHIYMGNGQSLPIASSGSSTFIYPNHTHTHVTNLLLVPSITKNLISGNVGADGLYSFSNISIQSAKTPFVPSGLNPSPPLLERELVDTFMSTLQGPYYEKMIGSISSGFADMVVIGERIEEGLKSGKIKGASNNQVGENKFFNNDPKKKEGEANAVQHNHRQQQNGHQPKNPLSLKRKNTPFDQVHFDPVPMPYDQFCRT</sequence>
<dbReference type="Pfam" id="PF08276">
    <property type="entry name" value="PAN_2"/>
    <property type="match status" value="1"/>
</dbReference>
<comment type="subcellular location">
    <subcellularLocation>
        <location evidence="1">Cell membrane</location>
        <topology evidence="1">Single-pass type I membrane protein</topology>
    </subcellularLocation>
</comment>
<evidence type="ECO:0000256" key="5">
    <source>
        <dbReference type="ARBA" id="ARBA00022475"/>
    </source>
</evidence>
<evidence type="ECO:0000256" key="24">
    <source>
        <dbReference type="SAM" id="SignalP"/>
    </source>
</evidence>
<dbReference type="Pfam" id="PF00069">
    <property type="entry name" value="Pkinase"/>
    <property type="match status" value="1"/>
</dbReference>
<keyword evidence="12" id="KW-0418">Kinase</keyword>
<dbReference type="InterPro" id="IPR003609">
    <property type="entry name" value="Pan_app"/>
</dbReference>
<comment type="catalytic activity">
    <reaction evidence="19">
        <text>L-threonyl-[protein] + ATP = O-phospho-L-threonyl-[protein] + ADP + H(+)</text>
        <dbReference type="Rhea" id="RHEA:46608"/>
        <dbReference type="Rhea" id="RHEA-COMP:11060"/>
        <dbReference type="Rhea" id="RHEA-COMP:11605"/>
        <dbReference type="ChEBI" id="CHEBI:15378"/>
        <dbReference type="ChEBI" id="CHEBI:30013"/>
        <dbReference type="ChEBI" id="CHEBI:30616"/>
        <dbReference type="ChEBI" id="CHEBI:61977"/>
        <dbReference type="ChEBI" id="CHEBI:456216"/>
        <dbReference type="EC" id="2.7.11.1"/>
    </reaction>
</comment>
<dbReference type="CDD" id="cd00028">
    <property type="entry name" value="B_lectin"/>
    <property type="match status" value="1"/>
</dbReference>
<keyword evidence="6" id="KW-0723">Serine/threonine-protein kinase</keyword>
<evidence type="ECO:0000259" key="25">
    <source>
        <dbReference type="PROSITE" id="PS50011"/>
    </source>
</evidence>
<evidence type="ECO:0000256" key="2">
    <source>
        <dbReference type="ARBA" id="ARBA00008536"/>
    </source>
</evidence>
<keyword evidence="7" id="KW-0597">Phosphoprotein</keyword>
<dbReference type="InterPro" id="IPR054722">
    <property type="entry name" value="PolX-like_BBD"/>
</dbReference>
<evidence type="ECO:0000259" key="26">
    <source>
        <dbReference type="PROSITE" id="PS50026"/>
    </source>
</evidence>
<keyword evidence="17" id="KW-0675">Receptor</keyword>
<organism evidence="29 30">
    <name type="scientific">Trifolium subterraneum</name>
    <name type="common">Subterranean clover</name>
    <dbReference type="NCBI Taxonomy" id="3900"/>
    <lineage>
        <taxon>Eukaryota</taxon>
        <taxon>Viridiplantae</taxon>
        <taxon>Streptophyta</taxon>
        <taxon>Embryophyta</taxon>
        <taxon>Tracheophyta</taxon>
        <taxon>Spermatophyta</taxon>
        <taxon>Magnoliopsida</taxon>
        <taxon>eudicotyledons</taxon>
        <taxon>Gunneridae</taxon>
        <taxon>Pentapetalae</taxon>
        <taxon>rosids</taxon>
        <taxon>fabids</taxon>
        <taxon>Fabales</taxon>
        <taxon>Fabaceae</taxon>
        <taxon>Papilionoideae</taxon>
        <taxon>50 kb inversion clade</taxon>
        <taxon>NPAAA clade</taxon>
        <taxon>Hologalegina</taxon>
        <taxon>IRL clade</taxon>
        <taxon>Trifolieae</taxon>
        <taxon>Trifolium</taxon>
    </lineage>
</organism>
<comment type="similarity">
    <text evidence="2">In the N-terminal section; belongs to the leguminous lectin family.</text>
</comment>
<name>A0A2Z6M8M8_TRISU</name>
<dbReference type="SUPFAM" id="SSF51110">
    <property type="entry name" value="alpha-D-mannose-specific plant lectins"/>
    <property type="match status" value="1"/>
</dbReference>
<dbReference type="EMBL" id="DF973379">
    <property type="protein sequence ID" value="GAU28726.1"/>
    <property type="molecule type" value="Genomic_DNA"/>
</dbReference>
<comment type="similarity">
    <text evidence="3">In the C-terminal section; belongs to the protein kinase superfamily. Ser/Thr protein kinase family.</text>
</comment>
<feature type="signal peptide" evidence="24">
    <location>
        <begin position="1"/>
        <end position="23"/>
    </location>
</feature>
<evidence type="ECO:0000313" key="29">
    <source>
        <dbReference type="EMBL" id="GAU28726.1"/>
    </source>
</evidence>
<dbReference type="Pfam" id="PF22936">
    <property type="entry name" value="Pol_BBD"/>
    <property type="match status" value="1"/>
</dbReference>
<evidence type="ECO:0000256" key="14">
    <source>
        <dbReference type="ARBA" id="ARBA00022989"/>
    </source>
</evidence>
<dbReference type="InterPro" id="IPR000719">
    <property type="entry name" value="Prot_kinase_dom"/>
</dbReference>
<dbReference type="InterPro" id="IPR036426">
    <property type="entry name" value="Bulb-type_lectin_dom_sf"/>
</dbReference>
<dbReference type="FunFam" id="1.10.510.10:FF:000240">
    <property type="entry name" value="Lectin-domain containing receptor kinase A4.3"/>
    <property type="match status" value="1"/>
</dbReference>
<dbReference type="EC" id="2.7.11.1" evidence="4"/>
<dbReference type="InterPro" id="IPR001480">
    <property type="entry name" value="Bulb-type_lectin_dom"/>
</dbReference>
<comment type="catalytic activity">
    <reaction evidence="20">
        <text>L-seryl-[protein] + ATP = O-phospho-L-seryl-[protein] + ADP + H(+)</text>
        <dbReference type="Rhea" id="RHEA:17989"/>
        <dbReference type="Rhea" id="RHEA-COMP:9863"/>
        <dbReference type="Rhea" id="RHEA-COMP:11604"/>
        <dbReference type="ChEBI" id="CHEBI:15378"/>
        <dbReference type="ChEBI" id="CHEBI:29999"/>
        <dbReference type="ChEBI" id="CHEBI:30616"/>
        <dbReference type="ChEBI" id="CHEBI:83421"/>
        <dbReference type="ChEBI" id="CHEBI:456216"/>
        <dbReference type="EC" id="2.7.11.1"/>
    </reaction>
</comment>
<evidence type="ECO:0000256" key="15">
    <source>
        <dbReference type="ARBA" id="ARBA00023136"/>
    </source>
</evidence>
<evidence type="ECO:0000259" key="28">
    <source>
        <dbReference type="PROSITE" id="PS50948"/>
    </source>
</evidence>
<feature type="compositionally biased region" description="Basic residues" evidence="22">
    <location>
        <begin position="992"/>
        <end position="1001"/>
    </location>
</feature>
<dbReference type="Gene3D" id="3.50.4.10">
    <property type="entry name" value="Hepatocyte Growth Factor"/>
    <property type="match status" value="1"/>
</dbReference>
<keyword evidence="11" id="KW-0547">Nucleotide-binding</keyword>
<evidence type="ECO:0000256" key="23">
    <source>
        <dbReference type="SAM" id="Phobius"/>
    </source>
</evidence>
<dbReference type="FunFam" id="2.90.10.10:FF:000004">
    <property type="entry name" value="G-type lectin S-receptor-like serine/threonine-protein kinase"/>
    <property type="match status" value="1"/>
</dbReference>